<sequence length="618" mass="71190">MGCFFMVQGDTSTELRQRKTTQAAATVDEDDAHLEEILEKAPSSTWLRSIAIDLAVIVVLLTLTVSKLYYRIEEPNSLVWDETHFTKFSTWYVTGHYFVDIHPPLAKLIMAVFIWLSGYQPLDESNVQWWTHDGFVGTQDYVNIYNSDTYIYVRMGSLIAGSLLVLATYLTMRIIGCRRATAAFTTWMVMTDHLITIDSRIILTDVYLWMFHVMTIGCSFASTRAKSTIGMLFMCFVTGLLLGCTVSVKYTAFGTIGAVGIHQAVFVFHCIYRTMKRNFAREPSKRIPSWLIFFHHIYVAIWKALIILGVAAFVFLSVWIIHLHYLPYKGQGDGFMEQRFVESLVPYISEEQRALAKEGGCPNHANSWYDCGFPTITPEQCIERGCCWDPTSTQKWCYPKFAPPIPAPKRLSFWQSLTYMLSATWSNNQGEALNYHPQMSRWWQWPLLTCKFVDFGHGMYSMGNPAVWWLVALVVAVSSVYIVASLPVQISDILIPPKKQGEQIRYAGGMPPWLCFLVLVVGYLGNWVPFYLIVRSTWNYHYMLALLIGIILVGFSFDFLLRYYERKSRQAYLFVYALMIVLAILMGIAFWYWSPWVYGFPLKSKAKEALRWYHLWGV</sequence>
<feature type="transmembrane region" description="Helical" evidence="11">
    <location>
        <begin position="151"/>
        <end position="170"/>
    </location>
</feature>
<evidence type="ECO:0000256" key="8">
    <source>
        <dbReference type="ARBA" id="ARBA00023136"/>
    </source>
</evidence>
<evidence type="ECO:0000256" key="4">
    <source>
        <dbReference type="ARBA" id="ARBA00022676"/>
    </source>
</evidence>
<reference evidence="13" key="1">
    <citation type="submission" date="2021-01" db="EMBL/GenBank/DDBJ databases">
        <authorList>
            <person name="Corre E."/>
            <person name="Pelletier E."/>
            <person name="Niang G."/>
            <person name="Scheremetjew M."/>
            <person name="Finn R."/>
            <person name="Kale V."/>
            <person name="Holt S."/>
            <person name="Cochrane G."/>
            <person name="Meng A."/>
            <person name="Brown T."/>
            <person name="Cohen L."/>
        </authorList>
    </citation>
    <scope>NUCLEOTIDE SEQUENCE</scope>
    <source>
        <strain evidence="13">DIVA3 518/3/11/1/6</strain>
    </source>
</reference>
<evidence type="ECO:0000256" key="7">
    <source>
        <dbReference type="ARBA" id="ARBA00022989"/>
    </source>
</evidence>
<keyword evidence="7 11" id="KW-1133">Transmembrane helix</keyword>
<dbReference type="SUPFAM" id="SSF57492">
    <property type="entry name" value="Trefoil"/>
    <property type="match status" value="1"/>
</dbReference>
<evidence type="ECO:0000256" key="6">
    <source>
        <dbReference type="ARBA" id="ARBA00022692"/>
    </source>
</evidence>
<feature type="transmembrane region" description="Helical" evidence="11">
    <location>
        <begin position="540"/>
        <end position="561"/>
    </location>
</feature>
<keyword evidence="6 11" id="KW-0812">Transmembrane</keyword>
<dbReference type="Pfam" id="PF00088">
    <property type="entry name" value="Trefoil"/>
    <property type="match status" value="1"/>
</dbReference>
<evidence type="ECO:0000259" key="12">
    <source>
        <dbReference type="PROSITE" id="PS51448"/>
    </source>
</evidence>
<dbReference type="CDD" id="cd00111">
    <property type="entry name" value="Trefoil"/>
    <property type="match status" value="1"/>
</dbReference>
<feature type="transmembrane region" description="Helical" evidence="11">
    <location>
        <begin position="254"/>
        <end position="272"/>
    </location>
</feature>
<dbReference type="PROSITE" id="PS51448">
    <property type="entry name" value="P_TREFOIL_2"/>
    <property type="match status" value="1"/>
</dbReference>
<comment type="subcellular location">
    <subcellularLocation>
        <location evidence="1">Endomembrane system</location>
        <topology evidence="1">Multi-pass membrane protein</topology>
    </subcellularLocation>
</comment>
<feature type="domain" description="P-type" evidence="12">
    <location>
        <begin position="359"/>
        <end position="401"/>
    </location>
</feature>
<keyword evidence="5" id="KW-0808">Transferase</keyword>
<comment type="similarity">
    <text evidence="3">Belongs to the glycosyltransferase 39 family.</text>
</comment>
<dbReference type="InterPro" id="IPR000519">
    <property type="entry name" value="P_trefoil_dom"/>
</dbReference>
<dbReference type="GO" id="GO:0004169">
    <property type="term" value="F:dolichyl-phosphate-mannose-protein mannosyltransferase activity"/>
    <property type="evidence" value="ECO:0007669"/>
    <property type="project" value="TreeGrafter"/>
</dbReference>
<evidence type="ECO:0000256" key="1">
    <source>
        <dbReference type="ARBA" id="ARBA00004127"/>
    </source>
</evidence>
<protein>
    <recommendedName>
        <fullName evidence="12">P-type domain-containing protein</fullName>
    </recommendedName>
</protein>
<organism evidence="13">
    <name type="scientific">Vannella robusta</name>
    <dbReference type="NCBI Taxonomy" id="1487602"/>
    <lineage>
        <taxon>Eukaryota</taxon>
        <taxon>Amoebozoa</taxon>
        <taxon>Discosea</taxon>
        <taxon>Flabellinia</taxon>
        <taxon>Vannellidae</taxon>
        <taxon>Vannella</taxon>
    </lineage>
</organism>
<dbReference type="InterPro" id="IPR032421">
    <property type="entry name" value="PMT_4TMC"/>
</dbReference>
<dbReference type="PANTHER" id="PTHR10050:SF46">
    <property type="entry name" value="PROTEIN O-MANNOSYL-TRANSFERASE 2"/>
    <property type="match status" value="1"/>
</dbReference>
<keyword evidence="9 10" id="KW-1015">Disulfide bond</keyword>
<keyword evidence="8 11" id="KW-0472">Membrane</keyword>
<dbReference type="SMART" id="SM00018">
    <property type="entry name" value="PD"/>
    <property type="match status" value="1"/>
</dbReference>
<comment type="caution">
    <text evidence="10">Lacks conserved residue(s) required for the propagation of feature annotation.</text>
</comment>
<dbReference type="GO" id="GO:0016020">
    <property type="term" value="C:membrane"/>
    <property type="evidence" value="ECO:0007669"/>
    <property type="project" value="InterPro"/>
</dbReference>
<evidence type="ECO:0000256" key="11">
    <source>
        <dbReference type="SAM" id="Phobius"/>
    </source>
</evidence>
<dbReference type="AlphaFoldDB" id="A0A7S4IJL3"/>
<keyword evidence="4" id="KW-0328">Glycosyltransferase</keyword>
<feature type="disulfide bond" evidence="10">
    <location>
        <begin position="371"/>
        <end position="386"/>
    </location>
</feature>
<feature type="transmembrane region" description="Helical" evidence="11">
    <location>
        <begin position="229"/>
        <end position="248"/>
    </location>
</feature>
<comment type="pathway">
    <text evidence="2">Protein modification; protein glycosylation.</text>
</comment>
<evidence type="ECO:0000256" key="2">
    <source>
        <dbReference type="ARBA" id="ARBA00004922"/>
    </source>
</evidence>
<feature type="transmembrane region" description="Helical" evidence="11">
    <location>
        <begin position="511"/>
        <end position="534"/>
    </location>
</feature>
<dbReference type="Pfam" id="PF02366">
    <property type="entry name" value="PMT"/>
    <property type="match status" value="1"/>
</dbReference>
<dbReference type="InterPro" id="IPR027005">
    <property type="entry name" value="PMT-like"/>
</dbReference>
<dbReference type="InterPro" id="IPR044913">
    <property type="entry name" value="P_trefoil_dom_sf"/>
</dbReference>
<dbReference type="Gene3D" id="4.10.110.10">
    <property type="entry name" value="Spasmolytic Protein, domain 1"/>
    <property type="match status" value="1"/>
</dbReference>
<dbReference type="GO" id="GO:0012505">
    <property type="term" value="C:endomembrane system"/>
    <property type="evidence" value="ECO:0007669"/>
    <property type="project" value="UniProtKB-SubCell"/>
</dbReference>
<evidence type="ECO:0000313" key="13">
    <source>
        <dbReference type="EMBL" id="CAE2231456.1"/>
    </source>
</evidence>
<feature type="transmembrane region" description="Helical" evidence="11">
    <location>
        <begin position="466"/>
        <end position="490"/>
    </location>
</feature>
<dbReference type="EMBL" id="HBKP01018885">
    <property type="protein sequence ID" value="CAE2231456.1"/>
    <property type="molecule type" value="Transcribed_RNA"/>
</dbReference>
<dbReference type="Pfam" id="PF16192">
    <property type="entry name" value="PMT_4TMC"/>
    <property type="match status" value="1"/>
</dbReference>
<evidence type="ECO:0000256" key="9">
    <source>
        <dbReference type="ARBA" id="ARBA00023157"/>
    </source>
</evidence>
<evidence type="ECO:0000256" key="5">
    <source>
        <dbReference type="ARBA" id="ARBA00022679"/>
    </source>
</evidence>
<gene>
    <name evidence="13" type="ORF">VSP0166_LOCUS13386</name>
</gene>
<dbReference type="PANTHER" id="PTHR10050">
    <property type="entry name" value="DOLICHYL-PHOSPHATE-MANNOSE--PROTEIN MANNOSYLTRANSFERASE"/>
    <property type="match status" value="1"/>
</dbReference>
<feature type="disulfide bond" evidence="10">
    <location>
        <begin position="361"/>
        <end position="387"/>
    </location>
</feature>
<dbReference type="InterPro" id="IPR003342">
    <property type="entry name" value="ArnT-like_N"/>
</dbReference>
<proteinExistence type="inferred from homology"/>
<dbReference type="UniPathway" id="UPA00378"/>
<feature type="transmembrane region" description="Helical" evidence="11">
    <location>
        <begin position="50"/>
        <end position="70"/>
    </location>
</feature>
<evidence type="ECO:0000256" key="10">
    <source>
        <dbReference type="PROSITE-ProRule" id="PRU00779"/>
    </source>
</evidence>
<feature type="transmembrane region" description="Helical" evidence="11">
    <location>
        <begin position="573"/>
        <end position="593"/>
    </location>
</feature>
<evidence type="ECO:0000256" key="3">
    <source>
        <dbReference type="ARBA" id="ARBA00007222"/>
    </source>
</evidence>
<accession>A0A7S4IJL3</accession>
<name>A0A7S4IJL3_9EUKA</name>
<feature type="transmembrane region" description="Helical" evidence="11">
    <location>
        <begin position="293"/>
        <end position="321"/>
    </location>
</feature>